<gene>
    <name evidence="2" type="ORF">EV385_1208</name>
</gene>
<keyword evidence="1" id="KW-0732">Signal</keyword>
<evidence type="ECO:0000313" key="3">
    <source>
        <dbReference type="Proteomes" id="UP000292564"/>
    </source>
</evidence>
<dbReference type="Proteomes" id="UP000292564">
    <property type="component" value="Unassembled WGS sequence"/>
</dbReference>
<dbReference type="OrthoDB" id="3690812at2"/>
<protein>
    <recommendedName>
        <fullName evidence="4">Ig-like domain-containing protein</fullName>
    </recommendedName>
</protein>
<dbReference type="RefSeq" id="WP_130508530.1">
    <property type="nucleotide sequence ID" value="NZ_SHKY01000001.1"/>
</dbReference>
<proteinExistence type="predicted"/>
<keyword evidence="3" id="KW-1185">Reference proteome</keyword>
<reference evidence="2 3" key="1">
    <citation type="submission" date="2019-02" db="EMBL/GenBank/DDBJ databases">
        <title>Sequencing the genomes of 1000 actinobacteria strains.</title>
        <authorList>
            <person name="Klenk H.-P."/>
        </authorList>
    </citation>
    <scope>NUCLEOTIDE SEQUENCE [LARGE SCALE GENOMIC DNA]</scope>
    <source>
        <strain evidence="2 3">DSM 45162</strain>
    </source>
</reference>
<name>A0A4Q7ZFG0_9ACTN</name>
<organism evidence="2 3">
    <name type="scientific">Krasilnikovia cinnamomea</name>
    <dbReference type="NCBI Taxonomy" id="349313"/>
    <lineage>
        <taxon>Bacteria</taxon>
        <taxon>Bacillati</taxon>
        <taxon>Actinomycetota</taxon>
        <taxon>Actinomycetes</taxon>
        <taxon>Micromonosporales</taxon>
        <taxon>Micromonosporaceae</taxon>
        <taxon>Krasilnikovia</taxon>
    </lineage>
</organism>
<accession>A0A4Q7ZFG0</accession>
<evidence type="ECO:0000313" key="2">
    <source>
        <dbReference type="EMBL" id="RZU49458.1"/>
    </source>
</evidence>
<dbReference type="AlphaFoldDB" id="A0A4Q7ZFG0"/>
<sequence>MSAKMVRGIAAAAVALVSWIAITMVTASPASAVQQDVTCVGTATETFTPGLTYTPQTITYTTNLIYSPCTSSDATLTSAVSGSTSTVPNSSCNMLPFAGSGSFVLTWNNGNTSTFTFNAVSTIVAGQVVLTRTGTITAGQFQGDTAIRVVTYPTVNPLDCLTTGVTSQFGAVTLSITAP</sequence>
<evidence type="ECO:0008006" key="4">
    <source>
        <dbReference type="Google" id="ProtNLM"/>
    </source>
</evidence>
<evidence type="ECO:0000256" key="1">
    <source>
        <dbReference type="SAM" id="SignalP"/>
    </source>
</evidence>
<comment type="caution">
    <text evidence="2">The sequence shown here is derived from an EMBL/GenBank/DDBJ whole genome shotgun (WGS) entry which is preliminary data.</text>
</comment>
<feature type="signal peptide" evidence="1">
    <location>
        <begin position="1"/>
        <end position="32"/>
    </location>
</feature>
<feature type="chain" id="PRO_5020492499" description="Ig-like domain-containing protein" evidence="1">
    <location>
        <begin position="33"/>
        <end position="179"/>
    </location>
</feature>
<dbReference type="EMBL" id="SHKY01000001">
    <property type="protein sequence ID" value="RZU49458.1"/>
    <property type="molecule type" value="Genomic_DNA"/>
</dbReference>